<dbReference type="InterPro" id="IPR003713">
    <property type="entry name" value="FliS"/>
</dbReference>
<feature type="region of interest" description="Disordered" evidence="7">
    <location>
        <begin position="128"/>
        <end position="149"/>
    </location>
</feature>
<dbReference type="SUPFAM" id="SSF101116">
    <property type="entry name" value="Flagellar export chaperone FliS"/>
    <property type="match status" value="1"/>
</dbReference>
<dbReference type="GO" id="GO:0044780">
    <property type="term" value="P:bacterial-type flagellum assembly"/>
    <property type="evidence" value="ECO:0007669"/>
    <property type="project" value="InterPro"/>
</dbReference>
<dbReference type="PANTHER" id="PTHR34773:SF1">
    <property type="entry name" value="FLAGELLAR SECRETION CHAPERONE FLIS"/>
    <property type="match status" value="1"/>
</dbReference>
<organism evidence="8 9">
    <name type="scientific">Dethiosulfovibrio salsuginis</name>
    <dbReference type="NCBI Taxonomy" id="561720"/>
    <lineage>
        <taxon>Bacteria</taxon>
        <taxon>Thermotogati</taxon>
        <taxon>Synergistota</taxon>
        <taxon>Synergistia</taxon>
        <taxon>Synergistales</taxon>
        <taxon>Dethiosulfovibrionaceae</taxon>
        <taxon>Dethiosulfovibrio</taxon>
    </lineage>
</organism>
<dbReference type="STRING" id="561720.SAMN06275492_13413"/>
<dbReference type="RefSeq" id="WP_085545338.1">
    <property type="nucleotide sequence ID" value="NZ_FXBB01000034.1"/>
</dbReference>
<dbReference type="Proteomes" id="UP000193355">
    <property type="component" value="Unassembled WGS sequence"/>
</dbReference>
<dbReference type="GO" id="GO:0071973">
    <property type="term" value="P:bacterial-type flagellum-dependent cell motility"/>
    <property type="evidence" value="ECO:0007669"/>
    <property type="project" value="TreeGrafter"/>
</dbReference>
<comment type="similarity">
    <text evidence="2 6">Belongs to the FliS family.</text>
</comment>
<protein>
    <recommendedName>
        <fullName evidence="6">Flagellar secretion chaperone FliS</fullName>
    </recommendedName>
</protein>
<keyword evidence="8" id="KW-0966">Cell projection</keyword>
<dbReference type="EMBL" id="FXBB01000034">
    <property type="protein sequence ID" value="SMG43787.1"/>
    <property type="molecule type" value="Genomic_DNA"/>
</dbReference>
<keyword evidence="4 6" id="KW-1005">Bacterial flagellum biogenesis</keyword>
<keyword evidence="8" id="KW-0969">Cilium</keyword>
<evidence type="ECO:0000256" key="7">
    <source>
        <dbReference type="SAM" id="MobiDB-lite"/>
    </source>
</evidence>
<dbReference type="Pfam" id="PF02561">
    <property type="entry name" value="FliS"/>
    <property type="match status" value="1"/>
</dbReference>
<accession>A0A1X7KQH3</accession>
<keyword evidence="3 6" id="KW-0963">Cytoplasm</keyword>
<comment type="subcellular location">
    <subcellularLocation>
        <location evidence="1 6">Cytoplasm</location>
        <location evidence="1 6">Cytosol</location>
    </subcellularLocation>
</comment>
<dbReference type="CDD" id="cd16098">
    <property type="entry name" value="FliS"/>
    <property type="match status" value="1"/>
</dbReference>
<keyword evidence="9" id="KW-1185">Reference proteome</keyword>
<dbReference type="AlphaFoldDB" id="A0A1X7KQH3"/>
<name>A0A1X7KQH3_9BACT</name>
<dbReference type="Gene3D" id="1.20.120.340">
    <property type="entry name" value="Flagellar protein FliS"/>
    <property type="match status" value="1"/>
</dbReference>
<evidence type="ECO:0000313" key="9">
    <source>
        <dbReference type="Proteomes" id="UP000193355"/>
    </source>
</evidence>
<gene>
    <name evidence="8" type="ORF">SAMN06275492_13413</name>
</gene>
<dbReference type="PANTHER" id="PTHR34773">
    <property type="entry name" value="FLAGELLAR SECRETION CHAPERONE FLIS"/>
    <property type="match status" value="1"/>
</dbReference>
<keyword evidence="5" id="KW-0143">Chaperone</keyword>
<dbReference type="GO" id="GO:0005829">
    <property type="term" value="C:cytosol"/>
    <property type="evidence" value="ECO:0007669"/>
    <property type="project" value="UniProtKB-SubCell"/>
</dbReference>
<reference evidence="9" key="1">
    <citation type="submission" date="2017-04" db="EMBL/GenBank/DDBJ databases">
        <authorList>
            <person name="Varghese N."/>
            <person name="Submissions S."/>
        </authorList>
    </citation>
    <scope>NUCLEOTIDE SEQUENCE [LARGE SCALE GENOMIC DNA]</scope>
    <source>
        <strain evidence="9">USBA 82</strain>
    </source>
</reference>
<proteinExistence type="inferred from homology"/>
<dbReference type="InterPro" id="IPR036584">
    <property type="entry name" value="FliS_sf"/>
</dbReference>
<evidence type="ECO:0000313" key="8">
    <source>
        <dbReference type="EMBL" id="SMG43787.1"/>
    </source>
</evidence>
<sequence>MEQKNQDAQLAYQMTRIRTASREQLLLITYDIAIRFCLTAENSLGKSDLEETHVSLIKAQNAVRELSVSLNPEVGGEVVENLKGLYDFMHRSLVEANVEKKPEKIAMVRSMLEELRDTWKEAGEKLRKEALAESDPEPVGAGGGVSFAG</sequence>
<evidence type="ECO:0000256" key="4">
    <source>
        <dbReference type="ARBA" id="ARBA00022795"/>
    </source>
</evidence>
<dbReference type="NCBIfam" id="TIGR00208">
    <property type="entry name" value="fliS"/>
    <property type="match status" value="1"/>
</dbReference>
<keyword evidence="8" id="KW-0282">Flagellum</keyword>
<evidence type="ECO:0000256" key="3">
    <source>
        <dbReference type="ARBA" id="ARBA00022490"/>
    </source>
</evidence>
<evidence type="ECO:0000256" key="2">
    <source>
        <dbReference type="ARBA" id="ARBA00008787"/>
    </source>
</evidence>
<dbReference type="OrthoDB" id="1524959at2"/>
<evidence type="ECO:0000256" key="5">
    <source>
        <dbReference type="ARBA" id="ARBA00023186"/>
    </source>
</evidence>
<feature type="compositionally biased region" description="Gly residues" evidence="7">
    <location>
        <begin position="140"/>
        <end position="149"/>
    </location>
</feature>
<evidence type="ECO:0000256" key="6">
    <source>
        <dbReference type="PIRNR" id="PIRNR039090"/>
    </source>
</evidence>
<dbReference type="PIRSF" id="PIRSF039090">
    <property type="entry name" value="Flis"/>
    <property type="match status" value="1"/>
</dbReference>
<evidence type="ECO:0000256" key="1">
    <source>
        <dbReference type="ARBA" id="ARBA00004514"/>
    </source>
</evidence>